<evidence type="ECO:0000313" key="3">
    <source>
        <dbReference type="Proteomes" id="UP000075880"/>
    </source>
</evidence>
<reference evidence="2" key="1">
    <citation type="submission" date="2024-04" db="UniProtKB">
        <authorList>
            <consortium name="EnsemblMetazoa"/>
        </authorList>
    </citation>
    <scope>IDENTIFICATION</scope>
    <source>
        <strain evidence="2">EBRO</strain>
    </source>
</reference>
<dbReference type="EnsemblMetazoa" id="ENSAATROPT013127">
    <property type="protein sequence ID" value="ENSAATROPP011928"/>
    <property type="gene ID" value="ENSAATROPG010687"/>
</dbReference>
<feature type="region of interest" description="Disordered" evidence="1">
    <location>
        <begin position="38"/>
        <end position="77"/>
    </location>
</feature>
<accession>A0AAG5DMN3</accession>
<protein>
    <submittedName>
        <fullName evidence="2">Uncharacterized protein</fullName>
    </submittedName>
</protein>
<organism evidence="2 3">
    <name type="scientific">Anopheles atroparvus</name>
    <name type="common">European mosquito</name>
    <dbReference type="NCBI Taxonomy" id="41427"/>
    <lineage>
        <taxon>Eukaryota</taxon>
        <taxon>Metazoa</taxon>
        <taxon>Ecdysozoa</taxon>
        <taxon>Arthropoda</taxon>
        <taxon>Hexapoda</taxon>
        <taxon>Insecta</taxon>
        <taxon>Pterygota</taxon>
        <taxon>Neoptera</taxon>
        <taxon>Endopterygota</taxon>
        <taxon>Diptera</taxon>
        <taxon>Nematocera</taxon>
        <taxon>Culicoidea</taxon>
        <taxon>Culicidae</taxon>
        <taxon>Anophelinae</taxon>
        <taxon>Anopheles</taxon>
    </lineage>
</organism>
<feature type="compositionally biased region" description="Polar residues" evidence="1">
    <location>
        <begin position="67"/>
        <end position="77"/>
    </location>
</feature>
<evidence type="ECO:0000313" key="2">
    <source>
        <dbReference type="EnsemblMetazoa" id="ENSAATROPP011928"/>
    </source>
</evidence>
<keyword evidence="3" id="KW-1185">Reference proteome</keyword>
<sequence length="77" mass="8199">MTACADRQNFTTNNERAGHSAPAITHLASTLAHAILLPPSAASPREKKNKKSQESAKTINWPGSLAKTHNNHSVAIS</sequence>
<dbReference type="Proteomes" id="UP000075880">
    <property type="component" value="Unassembled WGS sequence"/>
</dbReference>
<proteinExistence type="predicted"/>
<name>A0AAG5DMN3_ANOAO</name>
<evidence type="ECO:0000256" key="1">
    <source>
        <dbReference type="SAM" id="MobiDB-lite"/>
    </source>
</evidence>
<dbReference type="AlphaFoldDB" id="A0AAG5DMN3"/>